<dbReference type="InterPro" id="IPR032501">
    <property type="entry name" value="Prot_ATP_ID_OB_2nd"/>
</dbReference>
<dbReference type="GO" id="GO:0005737">
    <property type="term" value="C:cytoplasm"/>
    <property type="evidence" value="ECO:0007669"/>
    <property type="project" value="UniProtKB-SubCell"/>
</dbReference>
<evidence type="ECO:0000256" key="2">
    <source>
        <dbReference type="ARBA" id="ARBA00004496"/>
    </source>
</evidence>
<feature type="domain" description="AAA+ ATPase" evidence="10">
    <location>
        <begin position="207"/>
        <end position="346"/>
    </location>
</feature>
<dbReference type="CTD" id="42805"/>
<keyword evidence="5 9" id="KW-0547">Nucleotide-binding</keyword>
<dbReference type="KEGG" id="aara:120905461"/>
<dbReference type="InterPro" id="IPR003960">
    <property type="entry name" value="ATPase_AAA_CS"/>
</dbReference>
<dbReference type="Proteomes" id="UP000075840">
    <property type="component" value="Unassembled WGS sequence"/>
</dbReference>
<dbReference type="FunFam" id="3.40.50.300:FF:000037">
    <property type="entry name" value="26S protease regulatory subunit 6A"/>
    <property type="match status" value="1"/>
</dbReference>
<dbReference type="GO" id="GO:0005524">
    <property type="term" value="F:ATP binding"/>
    <property type="evidence" value="ECO:0007669"/>
    <property type="project" value="UniProtKB-KW"/>
</dbReference>
<evidence type="ECO:0000256" key="7">
    <source>
        <dbReference type="ARBA" id="ARBA00022942"/>
    </source>
</evidence>
<evidence type="ECO:0000256" key="4">
    <source>
        <dbReference type="ARBA" id="ARBA00022490"/>
    </source>
</evidence>
<dbReference type="Gene3D" id="3.40.50.300">
    <property type="entry name" value="P-loop containing nucleotide triphosphate hydrolases"/>
    <property type="match status" value="1"/>
</dbReference>
<dbReference type="InterPro" id="IPR041569">
    <property type="entry name" value="AAA_lid_3"/>
</dbReference>
<dbReference type="GO" id="GO:0005634">
    <property type="term" value="C:nucleus"/>
    <property type="evidence" value="ECO:0007669"/>
    <property type="project" value="UniProtKB-SubCell"/>
</dbReference>
<evidence type="ECO:0000256" key="3">
    <source>
        <dbReference type="ARBA" id="ARBA00006914"/>
    </source>
</evidence>
<dbReference type="Pfam" id="PF16450">
    <property type="entry name" value="Prot_ATP_ID_OB_C"/>
    <property type="match status" value="1"/>
</dbReference>
<sequence>MAGNLEDREIWEDSEELGEEVLRMSTDELVSRTRLMDNEIKIMKSEVVRINHELQTQNEKIKDNTEKIKVNKTLPYLVSNVIELLDVDPQEEEDDGAVVVLDSQRKGKCAVIKTSTRQTYFLPVIGLVDSDKLKPGDLVGVNKDSYLILETLPAEYDARVKAMEVDERPTEQYSDIGGLDKQIQELIEAVVLPMTHKDKFKNLGIHPPKGVLLYGPPGTGKTLLARACAAQTKSTFLKLAGPQLVQMFIGDGAKLVRDAFALAKEKSPAIIFIDELDAIGTKRFDSEKAGDREVQRTMLELLNQLDGFSSTADIKVIAATNRVDILDPALLRSGRLDRKIEFPHPNEEARARIMQIHSRKMNVSPDVNFEELARSTDDFNGAQCKAVCVEAGMIALRRSAVSVIHEDFMDAIMEVQSKKKANLNYFA</sequence>
<dbReference type="InterPro" id="IPR012340">
    <property type="entry name" value="NA-bd_OB-fold"/>
</dbReference>
<dbReference type="SMR" id="A0A182IA26"/>
<evidence type="ECO:0000256" key="5">
    <source>
        <dbReference type="ARBA" id="ARBA00022741"/>
    </source>
</evidence>
<dbReference type="Pfam" id="PF17862">
    <property type="entry name" value="AAA_lid_3"/>
    <property type="match status" value="1"/>
</dbReference>
<dbReference type="SUPFAM" id="SSF52540">
    <property type="entry name" value="P-loop containing nucleoside triphosphate hydrolases"/>
    <property type="match status" value="1"/>
</dbReference>
<dbReference type="VEuPathDB" id="VectorBase:AARA21_000181"/>
<dbReference type="GO" id="GO:0000502">
    <property type="term" value="C:proteasome complex"/>
    <property type="evidence" value="ECO:0007669"/>
    <property type="project" value="UniProtKB-KW"/>
</dbReference>
<dbReference type="GeneID" id="120905461"/>
<keyword evidence="7" id="KW-0647">Proteasome</keyword>
<dbReference type="PANTHER" id="PTHR23073">
    <property type="entry name" value="26S PROTEASOME REGULATORY SUBUNIT"/>
    <property type="match status" value="1"/>
</dbReference>
<accession>A0A182IA26</accession>
<dbReference type="GO" id="GO:0016887">
    <property type="term" value="F:ATP hydrolysis activity"/>
    <property type="evidence" value="ECO:0007669"/>
    <property type="project" value="InterPro"/>
</dbReference>
<dbReference type="PROSITE" id="PS00674">
    <property type="entry name" value="AAA"/>
    <property type="match status" value="1"/>
</dbReference>
<dbReference type="InterPro" id="IPR003959">
    <property type="entry name" value="ATPase_AAA_core"/>
</dbReference>
<name>A0A182IA26_ANOAR</name>
<evidence type="ECO:0000259" key="10">
    <source>
        <dbReference type="SMART" id="SM00382"/>
    </source>
</evidence>
<dbReference type="EnsemblMetazoa" id="AARA010437-RA">
    <property type="protein sequence ID" value="AARA010437-PA"/>
    <property type="gene ID" value="AARA010437"/>
</dbReference>
<keyword evidence="4" id="KW-0963">Cytoplasm</keyword>
<dbReference type="AlphaFoldDB" id="A0A182IA26"/>
<organism evidence="11 12">
    <name type="scientific">Anopheles arabiensis</name>
    <name type="common">Mosquito</name>
    <dbReference type="NCBI Taxonomy" id="7173"/>
    <lineage>
        <taxon>Eukaryota</taxon>
        <taxon>Metazoa</taxon>
        <taxon>Ecdysozoa</taxon>
        <taxon>Arthropoda</taxon>
        <taxon>Hexapoda</taxon>
        <taxon>Insecta</taxon>
        <taxon>Pterygota</taxon>
        <taxon>Neoptera</taxon>
        <taxon>Endopterygota</taxon>
        <taxon>Diptera</taxon>
        <taxon>Nematocera</taxon>
        <taxon>Culicoidea</taxon>
        <taxon>Culicidae</taxon>
        <taxon>Anophelinae</taxon>
        <taxon>Anopheles</taxon>
    </lineage>
</organism>
<comment type="subcellular location">
    <subcellularLocation>
        <location evidence="2">Cytoplasm</location>
    </subcellularLocation>
    <subcellularLocation>
        <location evidence="1">Nucleus</location>
    </subcellularLocation>
</comment>
<keyword evidence="8" id="KW-0539">Nucleus</keyword>
<proteinExistence type="inferred from homology"/>
<dbReference type="FunFam" id="1.10.8.60:FF:000009">
    <property type="entry name" value="26S protease regulatory subunit 6A"/>
    <property type="match status" value="1"/>
</dbReference>
<comment type="similarity">
    <text evidence="3 9">Belongs to the AAA ATPase family.</text>
</comment>
<keyword evidence="6 9" id="KW-0067">ATP-binding</keyword>
<evidence type="ECO:0000256" key="1">
    <source>
        <dbReference type="ARBA" id="ARBA00004123"/>
    </source>
</evidence>
<dbReference type="VEuPathDB" id="VectorBase:AARA010437"/>
<dbReference type="FunFam" id="2.40.50.140:FF:000076">
    <property type="entry name" value="26S protease regulatory subunit 6A"/>
    <property type="match status" value="1"/>
</dbReference>
<evidence type="ECO:0000313" key="11">
    <source>
        <dbReference type="EnsemblMetazoa" id="AARA010437-PA"/>
    </source>
</evidence>
<protein>
    <recommendedName>
        <fullName evidence="10">AAA+ ATPase domain-containing protein</fullName>
    </recommendedName>
</protein>
<dbReference type="Gene3D" id="1.10.8.60">
    <property type="match status" value="1"/>
</dbReference>
<evidence type="ECO:0000313" key="12">
    <source>
        <dbReference type="Proteomes" id="UP000075840"/>
    </source>
</evidence>
<keyword evidence="12" id="KW-1185">Reference proteome</keyword>
<dbReference type="InterPro" id="IPR003593">
    <property type="entry name" value="AAA+_ATPase"/>
</dbReference>
<dbReference type="RefSeq" id="XP_040172181.1">
    <property type="nucleotide sequence ID" value="XM_040316247.1"/>
</dbReference>
<evidence type="ECO:0000256" key="9">
    <source>
        <dbReference type="RuleBase" id="RU003651"/>
    </source>
</evidence>
<dbReference type="SMART" id="SM00382">
    <property type="entry name" value="AAA"/>
    <property type="match status" value="1"/>
</dbReference>
<evidence type="ECO:0000256" key="6">
    <source>
        <dbReference type="ARBA" id="ARBA00022840"/>
    </source>
</evidence>
<dbReference type="Gene3D" id="2.40.50.140">
    <property type="entry name" value="Nucleic acid-binding proteins"/>
    <property type="match status" value="1"/>
</dbReference>
<evidence type="ECO:0000256" key="8">
    <source>
        <dbReference type="ARBA" id="ARBA00023242"/>
    </source>
</evidence>
<reference evidence="11" key="1">
    <citation type="submission" date="2022-08" db="UniProtKB">
        <authorList>
            <consortium name="EnsemblMetazoa"/>
        </authorList>
    </citation>
    <scope>IDENTIFICATION</scope>
    <source>
        <strain evidence="11">Dongola</strain>
    </source>
</reference>
<dbReference type="InterPro" id="IPR027417">
    <property type="entry name" value="P-loop_NTPase"/>
</dbReference>
<dbReference type="InterPro" id="IPR050221">
    <property type="entry name" value="26S_Proteasome_ATPase"/>
</dbReference>
<dbReference type="Pfam" id="PF00004">
    <property type="entry name" value="AAA"/>
    <property type="match status" value="1"/>
</dbReference>
<dbReference type="EMBL" id="APCN01001092">
    <property type="status" value="NOT_ANNOTATED_CDS"/>
    <property type="molecule type" value="Genomic_DNA"/>
</dbReference>